<dbReference type="Proteomes" id="UP000037822">
    <property type="component" value="Unassembled WGS sequence"/>
</dbReference>
<dbReference type="InterPro" id="IPR003593">
    <property type="entry name" value="AAA+_ATPase"/>
</dbReference>
<name>A0A0N1FEN8_9HYPH</name>
<dbReference type="GO" id="GO:0005524">
    <property type="term" value="F:ATP binding"/>
    <property type="evidence" value="ECO:0007669"/>
    <property type="project" value="InterPro"/>
</dbReference>
<dbReference type="InterPro" id="IPR027065">
    <property type="entry name" value="Lon_Prtase"/>
</dbReference>
<dbReference type="AlphaFoldDB" id="A0A0N1FEN8"/>
<keyword evidence="4" id="KW-1185">Reference proteome</keyword>
<dbReference type="GO" id="GO:0006515">
    <property type="term" value="P:protein quality control for misfolded or incompletely synthesized proteins"/>
    <property type="evidence" value="ECO:0007669"/>
    <property type="project" value="TreeGrafter"/>
</dbReference>
<organism evidence="3 4">
    <name type="scientific">Bosea vaviloviae</name>
    <dbReference type="NCBI Taxonomy" id="1526658"/>
    <lineage>
        <taxon>Bacteria</taxon>
        <taxon>Pseudomonadati</taxon>
        <taxon>Pseudomonadota</taxon>
        <taxon>Alphaproteobacteria</taxon>
        <taxon>Hyphomicrobiales</taxon>
        <taxon>Boseaceae</taxon>
        <taxon>Bosea</taxon>
    </lineage>
</organism>
<dbReference type="GO" id="GO:0007005">
    <property type="term" value="P:mitochondrion organization"/>
    <property type="evidence" value="ECO:0007669"/>
    <property type="project" value="TreeGrafter"/>
</dbReference>
<dbReference type="PANTHER" id="PTHR43718">
    <property type="entry name" value="LON PROTEASE"/>
    <property type="match status" value="1"/>
</dbReference>
<dbReference type="EMBL" id="LGSZ01000037">
    <property type="protein sequence ID" value="KPH80821.1"/>
    <property type="molecule type" value="Genomic_DNA"/>
</dbReference>
<sequence length="430" mass="46487">MTKDTYDFEFVDEGLKARVVRAKRAQKSKTDGAQDPQANADIPVVEVSAEIIDDSATTMAVYDHAAVERQIELLIGRPYYGDREEYLGSPLPTLNESDQARLDRLIGLHHDPRAGRRELLFGSDEHLANLARARRLCPGFEGIIDLIIRAVHLAIRTGTPLFVPPLLLVGPPGTGKTHASRQIASALRTDIHSVSCATNSDAQALVVGHPSSWKAARMGVLTEAMASGSSAQPVILLDEADKLQTHWSEKPYHTLLTLLERENSSALVDEFVRAPFNLSGAIIIATANDIEALPAFIIDRFTTFAIDPPVGKALLSVTRLIAGDVVAELRDAVAMPSDDVLLRAARHNPRRLGKLLRLAFGFAAAGARNALTVSDIEAAEALAIGTAQSRPIGFIHPMADTGDRGREGKAETHRARDGRQKAGKEHESEG</sequence>
<dbReference type="OrthoDB" id="5297432at2"/>
<dbReference type="Pfam" id="PF00004">
    <property type="entry name" value="AAA"/>
    <property type="match status" value="1"/>
</dbReference>
<dbReference type="Gene3D" id="3.40.50.300">
    <property type="entry name" value="P-loop containing nucleotide triphosphate hydrolases"/>
    <property type="match status" value="1"/>
</dbReference>
<dbReference type="GO" id="GO:0003697">
    <property type="term" value="F:single-stranded DNA binding"/>
    <property type="evidence" value="ECO:0007669"/>
    <property type="project" value="TreeGrafter"/>
</dbReference>
<evidence type="ECO:0000256" key="1">
    <source>
        <dbReference type="SAM" id="MobiDB-lite"/>
    </source>
</evidence>
<evidence type="ECO:0000259" key="2">
    <source>
        <dbReference type="SMART" id="SM00382"/>
    </source>
</evidence>
<evidence type="ECO:0000313" key="4">
    <source>
        <dbReference type="Proteomes" id="UP000037822"/>
    </source>
</evidence>
<dbReference type="SMART" id="SM00382">
    <property type="entry name" value="AAA"/>
    <property type="match status" value="1"/>
</dbReference>
<dbReference type="PATRIC" id="fig|1526658.3.peg.2586"/>
<proteinExistence type="predicted"/>
<dbReference type="InterPro" id="IPR003959">
    <property type="entry name" value="ATPase_AAA_core"/>
</dbReference>
<gene>
    <name evidence="3" type="ORF">AE618_11375</name>
</gene>
<dbReference type="RefSeq" id="WP_054209183.1">
    <property type="nucleotide sequence ID" value="NZ_LGSZ01000037.1"/>
</dbReference>
<dbReference type="PANTHER" id="PTHR43718:SF2">
    <property type="entry name" value="LON PROTEASE HOMOLOG, MITOCHONDRIAL"/>
    <property type="match status" value="1"/>
</dbReference>
<reference evidence="3 4" key="1">
    <citation type="submission" date="2015-07" db="EMBL/GenBank/DDBJ databases">
        <title>Whole genome sequencing of Bosea vaviloviae isolated from cave pool.</title>
        <authorList>
            <person name="Tan N.E.H."/>
            <person name="Lee Y.P."/>
            <person name="Gan H.M."/>
            <person name="Barton H."/>
            <person name="Savka M.A."/>
        </authorList>
    </citation>
    <scope>NUCLEOTIDE SEQUENCE [LARGE SCALE GENOMIC DNA]</scope>
    <source>
        <strain evidence="3 4">SD260</strain>
    </source>
</reference>
<accession>A0A0N1FEN8</accession>
<evidence type="ECO:0000313" key="3">
    <source>
        <dbReference type="EMBL" id="KPH80821.1"/>
    </source>
</evidence>
<dbReference type="SUPFAM" id="SSF52540">
    <property type="entry name" value="P-loop containing nucleoside triphosphate hydrolases"/>
    <property type="match status" value="1"/>
</dbReference>
<feature type="domain" description="AAA+ ATPase" evidence="2">
    <location>
        <begin position="162"/>
        <end position="311"/>
    </location>
</feature>
<feature type="compositionally biased region" description="Basic and acidic residues" evidence="1">
    <location>
        <begin position="401"/>
        <end position="430"/>
    </location>
</feature>
<comment type="caution">
    <text evidence="3">The sequence shown here is derived from an EMBL/GenBank/DDBJ whole genome shotgun (WGS) entry which is preliminary data.</text>
</comment>
<dbReference type="GO" id="GO:0051131">
    <property type="term" value="P:chaperone-mediated protein complex assembly"/>
    <property type="evidence" value="ECO:0007669"/>
    <property type="project" value="TreeGrafter"/>
</dbReference>
<dbReference type="GO" id="GO:0016887">
    <property type="term" value="F:ATP hydrolysis activity"/>
    <property type="evidence" value="ECO:0007669"/>
    <property type="project" value="InterPro"/>
</dbReference>
<feature type="region of interest" description="Disordered" evidence="1">
    <location>
        <begin position="394"/>
        <end position="430"/>
    </location>
</feature>
<dbReference type="GO" id="GO:0004252">
    <property type="term" value="F:serine-type endopeptidase activity"/>
    <property type="evidence" value="ECO:0007669"/>
    <property type="project" value="InterPro"/>
</dbReference>
<protein>
    <recommendedName>
        <fullName evidence="2">AAA+ ATPase domain-containing protein</fullName>
    </recommendedName>
</protein>
<dbReference type="GO" id="GO:0004176">
    <property type="term" value="F:ATP-dependent peptidase activity"/>
    <property type="evidence" value="ECO:0007669"/>
    <property type="project" value="InterPro"/>
</dbReference>
<dbReference type="InterPro" id="IPR027417">
    <property type="entry name" value="P-loop_NTPase"/>
</dbReference>